<dbReference type="EMBL" id="ML979132">
    <property type="protein sequence ID" value="KAF1921555.1"/>
    <property type="molecule type" value="Genomic_DNA"/>
</dbReference>
<name>A0A6A5R0G9_AMPQU</name>
<dbReference type="Proteomes" id="UP000800096">
    <property type="component" value="Unassembled WGS sequence"/>
</dbReference>
<organism evidence="2 3">
    <name type="scientific">Ampelomyces quisqualis</name>
    <name type="common">Powdery mildew agent</name>
    <dbReference type="NCBI Taxonomy" id="50730"/>
    <lineage>
        <taxon>Eukaryota</taxon>
        <taxon>Fungi</taxon>
        <taxon>Dikarya</taxon>
        <taxon>Ascomycota</taxon>
        <taxon>Pezizomycotina</taxon>
        <taxon>Dothideomycetes</taxon>
        <taxon>Pleosporomycetidae</taxon>
        <taxon>Pleosporales</taxon>
        <taxon>Pleosporineae</taxon>
        <taxon>Phaeosphaeriaceae</taxon>
        <taxon>Ampelomyces</taxon>
    </lineage>
</organism>
<evidence type="ECO:0008006" key="4">
    <source>
        <dbReference type="Google" id="ProtNLM"/>
    </source>
</evidence>
<dbReference type="AlphaFoldDB" id="A0A6A5R0G9"/>
<evidence type="ECO:0000313" key="3">
    <source>
        <dbReference type="Proteomes" id="UP000800096"/>
    </source>
</evidence>
<proteinExistence type="inferred from homology"/>
<dbReference type="OrthoDB" id="1901244at2759"/>
<dbReference type="PANTHER" id="PTHR31360">
    <property type="match status" value="1"/>
</dbReference>
<gene>
    <name evidence="2" type="ORF">BDU57DRAFT_53054</name>
</gene>
<accession>A0A6A5R0G9</accession>
<evidence type="ECO:0000256" key="1">
    <source>
        <dbReference type="ARBA" id="ARBA00009740"/>
    </source>
</evidence>
<sequence length="229" mass="25942">MDNLPVNNKVVGEPESTTNKTLETGASLVQNFAPVKRICAHLNAFHAYAHEPTRAAVEANHYCAHLNDEVRQCILYDSPEQPARIIGIEYMITPRLYNSLDREEQKLWHSHVFEVKSGMLIMPKPSAIPDAAWEVAENKEMEEVIELYGKVYHLWQTDRGDMLPLGPPQLMTSYTAADQMPDLEKRLKERDARFGADSQRKKQVRAYINEPEVHANADATWAKGGHGHA</sequence>
<reference evidence="2" key="1">
    <citation type="journal article" date="2020" name="Stud. Mycol.">
        <title>101 Dothideomycetes genomes: a test case for predicting lifestyles and emergence of pathogens.</title>
        <authorList>
            <person name="Haridas S."/>
            <person name="Albert R."/>
            <person name="Binder M."/>
            <person name="Bloem J."/>
            <person name="Labutti K."/>
            <person name="Salamov A."/>
            <person name="Andreopoulos B."/>
            <person name="Baker S."/>
            <person name="Barry K."/>
            <person name="Bills G."/>
            <person name="Bluhm B."/>
            <person name="Cannon C."/>
            <person name="Castanera R."/>
            <person name="Culley D."/>
            <person name="Daum C."/>
            <person name="Ezra D."/>
            <person name="Gonzalez J."/>
            <person name="Henrissat B."/>
            <person name="Kuo A."/>
            <person name="Liang C."/>
            <person name="Lipzen A."/>
            <person name="Lutzoni F."/>
            <person name="Magnuson J."/>
            <person name="Mondo S."/>
            <person name="Nolan M."/>
            <person name="Ohm R."/>
            <person name="Pangilinan J."/>
            <person name="Park H.-J."/>
            <person name="Ramirez L."/>
            <person name="Alfaro M."/>
            <person name="Sun H."/>
            <person name="Tritt A."/>
            <person name="Yoshinaga Y."/>
            <person name="Zwiers L.-H."/>
            <person name="Turgeon B."/>
            <person name="Goodwin S."/>
            <person name="Spatafora J."/>
            <person name="Crous P."/>
            <person name="Grigoriev I."/>
        </authorList>
    </citation>
    <scope>NUCLEOTIDE SEQUENCE</scope>
    <source>
        <strain evidence="2">HMLAC05119</strain>
    </source>
</reference>
<dbReference type="InterPro" id="IPR010686">
    <property type="entry name" value="OBAP-like"/>
</dbReference>
<protein>
    <recommendedName>
        <fullName evidence="4">DUF1264-domain-containing protein</fullName>
    </recommendedName>
</protein>
<comment type="similarity">
    <text evidence="1">Belongs to the OBAP family.</text>
</comment>
<dbReference type="Pfam" id="PF06884">
    <property type="entry name" value="DUF1264"/>
    <property type="match status" value="1"/>
</dbReference>
<evidence type="ECO:0000313" key="2">
    <source>
        <dbReference type="EMBL" id="KAF1921555.1"/>
    </source>
</evidence>
<dbReference type="PANTHER" id="PTHR31360:SF0">
    <property type="entry name" value="OIL BODY-ASSOCIATED PROTEIN 1B"/>
    <property type="match status" value="1"/>
</dbReference>
<keyword evidence="3" id="KW-1185">Reference proteome</keyword>